<dbReference type="Proteomes" id="UP001152888">
    <property type="component" value="Unassembled WGS sequence"/>
</dbReference>
<evidence type="ECO:0000259" key="4">
    <source>
        <dbReference type="Pfam" id="PF04500"/>
    </source>
</evidence>
<evidence type="ECO:0000256" key="1">
    <source>
        <dbReference type="ARBA" id="ARBA00022723"/>
    </source>
</evidence>
<proteinExistence type="predicted"/>
<evidence type="ECO:0000256" key="2">
    <source>
        <dbReference type="ARBA" id="ARBA00022771"/>
    </source>
</evidence>
<gene>
    <name evidence="5" type="ORF">ACAOBT_LOCUS17448</name>
    <name evidence="6" type="ORF">ACAOBT_LOCUS34305</name>
</gene>
<keyword evidence="2" id="KW-0863">Zinc-finger</keyword>
<keyword evidence="7" id="KW-1185">Reference proteome</keyword>
<dbReference type="Gene3D" id="2.20.25.240">
    <property type="match status" value="1"/>
</dbReference>
<protein>
    <recommendedName>
        <fullName evidence="4">FLYWCH-type domain-containing protein</fullName>
    </recommendedName>
</protein>
<dbReference type="Pfam" id="PF04500">
    <property type="entry name" value="FLYWCH"/>
    <property type="match status" value="1"/>
</dbReference>
<dbReference type="GO" id="GO:0008270">
    <property type="term" value="F:zinc ion binding"/>
    <property type="evidence" value="ECO:0007669"/>
    <property type="project" value="UniProtKB-KW"/>
</dbReference>
<organism evidence="5 7">
    <name type="scientific">Acanthoscelides obtectus</name>
    <name type="common">Bean weevil</name>
    <name type="synonym">Bruchus obtectus</name>
    <dbReference type="NCBI Taxonomy" id="200917"/>
    <lineage>
        <taxon>Eukaryota</taxon>
        <taxon>Metazoa</taxon>
        <taxon>Ecdysozoa</taxon>
        <taxon>Arthropoda</taxon>
        <taxon>Hexapoda</taxon>
        <taxon>Insecta</taxon>
        <taxon>Pterygota</taxon>
        <taxon>Neoptera</taxon>
        <taxon>Endopterygota</taxon>
        <taxon>Coleoptera</taxon>
        <taxon>Polyphaga</taxon>
        <taxon>Cucujiformia</taxon>
        <taxon>Chrysomeloidea</taxon>
        <taxon>Chrysomelidae</taxon>
        <taxon>Bruchinae</taxon>
        <taxon>Bruchini</taxon>
        <taxon>Acanthoscelides</taxon>
    </lineage>
</organism>
<dbReference type="AlphaFoldDB" id="A0A9P0L9B5"/>
<accession>A0A9P0L9B5</accession>
<keyword evidence="3" id="KW-0862">Zinc</keyword>
<dbReference type="EMBL" id="CAKOFQ010008544">
    <property type="protein sequence ID" value="CAH2014708.1"/>
    <property type="molecule type" value="Genomic_DNA"/>
</dbReference>
<dbReference type="EMBL" id="CAKOFQ010007005">
    <property type="protein sequence ID" value="CAH1986787.1"/>
    <property type="molecule type" value="Genomic_DNA"/>
</dbReference>
<evidence type="ECO:0000313" key="6">
    <source>
        <dbReference type="EMBL" id="CAH2014708.1"/>
    </source>
</evidence>
<feature type="domain" description="FLYWCH-type" evidence="4">
    <location>
        <begin position="3"/>
        <end position="36"/>
    </location>
</feature>
<sequence>MPTKTIWICTKYRKTGCKARVTTSKNMAVISNDHNHQPNCAAEFIATLPFQTVKVFQKRDRDLVPLD</sequence>
<evidence type="ECO:0000256" key="3">
    <source>
        <dbReference type="ARBA" id="ARBA00022833"/>
    </source>
</evidence>
<name>A0A9P0L9B5_ACAOB</name>
<evidence type="ECO:0000313" key="5">
    <source>
        <dbReference type="EMBL" id="CAH1986787.1"/>
    </source>
</evidence>
<reference evidence="5" key="1">
    <citation type="submission" date="2022-03" db="EMBL/GenBank/DDBJ databases">
        <authorList>
            <person name="Sayadi A."/>
        </authorList>
    </citation>
    <scope>NUCLEOTIDE SEQUENCE</scope>
</reference>
<dbReference type="InterPro" id="IPR007588">
    <property type="entry name" value="Znf_FLYWCH"/>
</dbReference>
<keyword evidence="1" id="KW-0479">Metal-binding</keyword>
<dbReference type="OrthoDB" id="6653544at2759"/>
<comment type="caution">
    <text evidence="5">The sequence shown here is derived from an EMBL/GenBank/DDBJ whole genome shotgun (WGS) entry which is preliminary data.</text>
</comment>
<evidence type="ECO:0000313" key="7">
    <source>
        <dbReference type="Proteomes" id="UP001152888"/>
    </source>
</evidence>